<gene>
    <name evidence="2" type="ORF">C7S18_19450</name>
</gene>
<dbReference type="SUPFAM" id="SSF51126">
    <property type="entry name" value="Pectin lyase-like"/>
    <property type="match status" value="1"/>
</dbReference>
<dbReference type="InterPro" id="IPR011050">
    <property type="entry name" value="Pectin_lyase_fold/virulence"/>
</dbReference>
<accession>A0A2P1PWP4</accession>
<reference evidence="2 3" key="1">
    <citation type="submission" date="2018-03" db="EMBL/GenBank/DDBJ databases">
        <title>Ahniella affigens gen. nov., sp. nov., a gammaproteobacterium isolated from sandy soil near a stream.</title>
        <authorList>
            <person name="Ko Y."/>
            <person name="Kim J.-H."/>
        </authorList>
    </citation>
    <scope>NUCLEOTIDE SEQUENCE [LARGE SCALE GENOMIC DNA]</scope>
    <source>
        <strain evidence="2 3">D13</strain>
    </source>
</reference>
<evidence type="ECO:0000313" key="3">
    <source>
        <dbReference type="Proteomes" id="UP000241074"/>
    </source>
</evidence>
<reference evidence="2 3" key="2">
    <citation type="submission" date="2018-03" db="EMBL/GenBank/DDBJ databases">
        <authorList>
            <person name="Keele B.F."/>
        </authorList>
    </citation>
    <scope>NUCLEOTIDE SEQUENCE [LARGE SCALE GENOMIC DNA]</scope>
    <source>
        <strain evidence="2 3">D13</strain>
    </source>
</reference>
<organism evidence="2 3">
    <name type="scientific">Ahniella affigens</name>
    <dbReference type="NCBI Taxonomy" id="2021234"/>
    <lineage>
        <taxon>Bacteria</taxon>
        <taxon>Pseudomonadati</taxon>
        <taxon>Pseudomonadota</taxon>
        <taxon>Gammaproteobacteria</taxon>
        <taxon>Lysobacterales</taxon>
        <taxon>Rhodanobacteraceae</taxon>
        <taxon>Ahniella</taxon>
    </lineage>
</organism>
<evidence type="ECO:0000256" key="1">
    <source>
        <dbReference type="SAM" id="SignalP"/>
    </source>
</evidence>
<proteinExistence type="predicted"/>
<dbReference type="EMBL" id="CP027860">
    <property type="protein sequence ID" value="AVP99204.1"/>
    <property type="molecule type" value="Genomic_DNA"/>
</dbReference>
<dbReference type="AlphaFoldDB" id="A0A2P1PWP4"/>
<sequence length="262" mass="27860">MNKRILLTLMLSAMAPLAMADDVYIKTRDTDGLIAALYAANMSNTETTIHLAEQGLYTLIEAVDEGSNAALPVLQGKIRIEGHGAELRAYSTDRFRLVAIAPNADVTFSDLTLAESNQGAVQNRGTLHLKGVSVVDNTAGFGNAIIENFGTLRAIDSEISFNQLAASQRDAGTVVNYGELELIRTGIESNFVSRRYDSLAAASAVLNFGTVRLNGVRIRENVAQHEDAADSLGTIVNLGNGAVSAEQVELSNNDPPEAAIAL</sequence>
<evidence type="ECO:0000313" key="2">
    <source>
        <dbReference type="EMBL" id="AVP99204.1"/>
    </source>
</evidence>
<feature type="signal peptide" evidence="1">
    <location>
        <begin position="1"/>
        <end position="20"/>
    </location>
</feature>
<name>A0A2P1PWP4_9GAMM</name>
<evidence type="ECO:0008006" key="4">
    <source>
        <dbReference type="Google" id="ProtNLM"/>
    </source>
</evidence>
<dbReference type="Proteomes" id="UP000241074">
    <property type="component" value="Chromosome"/>
</dbReference>
<dbReference type="RefSeq" id="WP_106893124.1">
    <property type="nucleotide sequence ID" value="NZ_CP027860.1"/>
</dbReference>
<feature type="chain" id="PRO_5015111034" description="Right handed beta helix domain-containing protein" evidence="1">
    <location>
        <begin position="21"/>
        <end position="262"/>
    </location>
</feature>
<dbReference type="OrthoDB" id="6064739at2"/>
<keyword evidence="3" id="KW-1185">Reference proteome</keyword>
<keyword evidence="1" id="KW-0732">Signal</keyword>
<protein>
    <recommendedName>
        <fullName evidence="4">Right handed beta helix domain-containing protein</fullName>
    </recommendedName>
</protein>
<dbReference type="KEGG" id="xba:C7S18_19450"/>